<evidence type="ECO:0000259" key="4">
    <source>
        <dbReference type="PROSITE" id="PS50949"/>
    </source>
</evidence>
<evidence type="ECO:0000256" key="2">
    <source>
        <dbReference type="ARBA" id="ARBA00023125"/>
    </source>
</evidence>
<organism evidence="5 6">
    <name type="scientific">Dethiobacter alkaliphilus AHT 1</name>
    <dbReference type="NCBI Taxonomy" id="555088"/>
    <lineage>
        <taxon>Bacteria</taxon>
        <taxon>Bacillati</taxon>
        <taxon>Bacillota</taxon>
        <taxon>Dethiobacteria</taxon>
        <taxon>Dethiobacterales</taxon>
        <taxon>Dethiobacteraceae</taxon>
        <taxon>Dethiobacter</taxon>
    </lineage>
</organism>
<dbReference type="SMART" id="SM00345">
    <property type="entry name" value="HTH_GNTR"/>
    <property type="match status" value="1"/>
</dbReference>
<dbReference type="InterPro" id="IPR036390">
    <property type="entry name" value="WH_DNA-bd_sf"/>
</dbReference>
<reference evidence="5 6" key="1">
    <citation type="submission" date="2009-02" db="EMBL/GenBank/DDBJ databases">
        <title>Sequencing of the draft genome and assembly of Dethiobacter alkaliphilus AHT 1.</title>
        <authorList>
            <consortium name="US DOE Joint Genome Institute (JGI-PGF)"/>
            <person name="Lucas S."/>
            <person name="Copeland A."/>
            <person name="Lapidus A."/>
            <person name="Glavina del Rio T."/>
            <person name="Dalin E."/>
            <person name="Tice H."/>
            <person name="Bruce D."/>
            <person name="Goodwin L."/>
            <person name="Pitluck S."/>
            <person name="Larimer F."/>
            <person name="Land M.L."/>
            <person name="Hauser L."/>
            <person name="Muyzer G."/>
        </authorList>
    </citation>
    <scope>NUCLEOTIDE SEQUENCE [LARGE SCALE GENOMIC DNA]</scope>
    <source>
        <strain evidence="5 6">AHT 1</strain>
    </source>
</reference>
<feature type="domain" description="HTH gntR-type" evidence="4">
    <location>
        <begin position="11"/>
        <end position="79"/>
    </location>
</feature>
<dbReference type="InterPro" id="IPR000524">
    <property type="entry name" value="Tscrpt_reg_HTH_GntR"/>
</dbReference>
<dbReference type="eggNOG" id="COG1725">
    <property type="taxonomic scope" value="Bacteria"/>
</dbReference>
<dbReference type="STRING" id="555088.DealDRAFT_2758"/>
<dbReference type="OrthoDB" id="163333at2"/>
<dbReference type="EMBL" id="ACJM01000018">
    <property type="protein sequence ID" value="EEG76413.1"/>
    <property type="molecule type" value="Genomic_DNA"/>
</dbReference>
<evidence type="ECO:0000313" key="6">
    <source>
        <dbReference type="Proteomes" id="UP000006443"/>
    </source>
</evidence>
<dbReference type="RefSeq" id="WP_008518452.1">
    <property type="nucleotide sequence ID" value="NZ_ACJM01000018.1"/>
</dbReference>
<name>C0GJV5_DETAL</name>
<dbReference type="SUPFAM" id="SSF46785">
    <property type="entry name" value="Winged helix' DNA-binding domain"/>
    <property type="match status" value="1"/>
</dbReference>
<proteinExistence type="predicted"/>
<keyword evidence="6" id="KW-1185">Reference proteome</keyword>
<dbReference type="PROSITE" id="PS50949">
    <property type="entry name" value="HTH_GNTR"/>
    <property type="match status" value="1"/>
</dbReference>
<dbReference type="AlphaFoldDB" id="C0GJV5"/>
<keyword evidence="3" id="KW-0804">Transcription</keyword>
<dbReference type="Pfam" id="PF00392">
    <property type="entry name" value="GntR"/>
    <property type="match status" value="1"/>
</dbReference>
<dbReference type="Gene3D" id="1.10.10.10">
    <property type="entry name" value="Winged helix-like DNA-binding domain superfamily/Winged helix DNA-binding domain"/>
    <property type="match status" value="1"/>
</dbReference>
<dbReference type="PANTHER" id="PTHR38445:SF7">
    <property type="entry name" value="GNTR-FAMILY TRANSCRIPTIONAL REGULATOR"/>
    <property type="match status" value="1"/>
</dbReference>
<dbReference type="GO" id="GO:0003700">
    <property type="term" value="F:DNA-binding transcription factor activity"/>
    <property type="evidence" value="ECO:0007669"/>
    <property type="project" value="InterPro"/>
</dbReference>
<evidence type="ECO:0000256" key="3">
    <source>
        <dbReference type="ARBA" id="ARBA00023163"/>
    </source>
</evidence>
<protein>
    <submittedName>
        <fullName evidence="5">Transcriptional regulator, GntR family</fullName>
    </submittedName>
</protein>
<dbReference type="Proteomes" id="UP000006443">
    <property type="component" value="Unassembled WGS sequence"/>
</dbReference>
<sequence>MWYYVDPHSGVPIYVQLKEQVKKAVAGGVLKPGEQLPSVRELALKLTVNPNTVAKVYQELEREGVIRVARGLGTFVAEREEDFGGVQEAALDKALETLFVEAYQLGASPAVLQEKFAKKMAVWQDRLKGEDE</sequence>
<dbReference type="GO" id="GO:0003677">
    <property type="term" value="F:DNA binding"/>
    <property type="evidence" value="ECO:0007669"/>
    <property type="project" value="UniProtKB-KW"/>
</dbReference>
<dbReference type="InterPro" id="IPR036388">
    <property type="entry name" value="WH-like_DNA-bd_sf"/>
</dbReference>
<keyword evidence="1" id="KW-0805">Transcription regulation</keyword>
<evidence type="ECO:0000256" key="1">
    <source>
        <dbReference type="ARBA" id="ARBA00023015"/>
    </source>
</evidence>
<accession>C0GJV5</accession>
<evidence type="ECO:0000313" key="5">
    <source>
        <dbReference type="EMBL" id="EEG76413.1"/>
    </source>
</evidence>
<keyword evidence="2" id="KW-0238">DNA-binding</keyword>
<dbReference type="CDD" id="cd07377">
    <property type="entry name" value="WHTH_GntR"/>
    <property type="match status" value="1"/>
</dbReference>
<dbReference type="PANTHER" id="PTHR38445">
    <property type="entry name" value="HTH-TYPE TRANSCRIPTIONAL REPRESSOR YTRA"/>
    <property type="match status" value="1"/>
</dbReference>
<gene>
    <name evidence="5" type="ORF">DealDRAFT_2758</name>
</gene>
<comment type="caution">
    <text evidence="5">The sequence shown here is derived from an EMBL/GenBank/DDBJ whole genome shotgun (WGS) entry which is preliminary data.</text>
</comment>